<feature type="region of interest" description="Disordered" evidence="1">
    <location>
        <begin position="858"/>
        <end position="877"/>
    </location>
</feature>
<dbReference type="PANTHER" id="PTHR22617:SF23">
    <property type="entry name" value="CHEMOTAXIS PROTEIN CHEW"/>
    <property type="match status" value="1"/>
</dbReference>
<name>A0ABW8GJF8_9PROT</name>
<evidence type="ECO:0000313" key="3">
    <source>
        <dbReference type="EMBL" id="MFJ5445506.1"/>
    </source>
</evidence>
<dbReference type="PROSITE" id="PS50851">
    <property type="entry name" value="CHEW"/>
    <property type="match status" value="1"/>
</dbReference>
<dbReference type="Gene3D" id="3.30.450.20">
    <property type="entry name" value="PAS domain"/>
    <property type="match status" value="1"/>
</dbReference>
<sequence>MTTANPNIATMKQSMSSLNRYRESLQQLQGTWDNLSLLSQLSGTGTDMSETRQAFGKITTDVLDSLAQETLNKTITAITAKAQVAVDIVVRNLFERTADIGFLSTDDNLSNFLDKHLAGLAEAHDIIQLRERFNEYVQKYSVYFNVILLDAQGNILVQLDDTNPTTQSHDPLIKEALHSNAAYIEAFHHSDLAPTQSSSLIYARKVCHDDSDAALGVLCLCFKFENEMDGIFQDLIGKNEWCVGLLLDEQDRVIASSDHYQIPLGATLEHAQGQDWIVTRFAGRLYLAVTRETKGYQGYMGPGWRGHVMIPLEHAFEDNVANIIAGIDTKLLKKVMRSPLLFSQTLLGIPKQAATIQSKLNQSVWNGNIWQKRDASHNAQQNNFSKMLLWEISNTGFKTQSVVEKTVADLYQTVVAVMLENSRFFASLAVDIMDRNLYERANDCRWWALTATFQRLLAKPELSSQEKSAITKVLVYINKAYTVYSNLVVFDRNGCIVATSNPAYQRMVGETITADWAKAALQLRQSQDYVVSDFEPSPLYGNQPTYIYGAAIRHQEQTVGGIGIVFDSTPQFSAMLMDALPHNADNDVVKGSFTLYVDEKLCVISSTSRDFAVGSHFTVHPELCKLTPGSTGFDIALYNGNYYAVGARASSGYREYKGAGDNYKNHVTALIFIPLGKAADINAMIDSENLLQQNQFKPASNMTTADNAEEYATFYIDKHWLGLPAAHIVEAIQANNIKPLPDTSSVLEGMFKHGDSVVPVLNLARLTGIDFQAPEQDKQIIIVQAGPKLPKFGLLVSALGEIPAIAPNAIEPLSAFFATINIPAEGIAKVMTDKGENLLILLSAINLITRISEAAQQANSQTATSPVNTDEMLEQAA</sequence>
<dbReference type="Gene3D" id="2.40.50.180">
    <property type="entry name" value="CheA-289, Domain 4"/>
    <property type="match status" value="1"/>
</dbReference>
<dbReference type="Gene3D" id="2.30.30.40">
    <property type="entry name" value="SH3 Domains"/>
    <property type="match status" value="1"/>
</dbReference>
<dbReference type="Proteomes" id="UP001617669">
    <property type="component" value="Unassembled WGS sequence"/>
</dbReference>
<dbReference type="InterPro" id="IPR039315">
    <property type="entry name" value="CheW"/>
</dbReference>
<evidence type="ECO:0000256" key="1">
    <source>
        <dbReference type="SAM" id="MobiDB-lite"/>
    </source>
</evidence>
<evidence type="ECO:0000259" key="2">
    <source>
        <dbReference type="PROSITE" id="PS50851"/>
    </source>
</evidence>
<dbReference type="EMBL" id="JBIWXY010000001">
    <property type="protein sequence ID" value="MFJ5445506.1"/>
    <property type="molecule type" value="Genomic_DNA"/>
</dbReference>
<dbReference type="SUPFAM" id="SSF50341">
    <property type="entry name" value="CheW-like"/>
    <property type="match status" value="1"/>
</dbReference>
<organism evidence="3 4">
    <name type="scientific">Methylobacillus methanolivorans</name>
    <dbReference type="NCBI Taxonomy" id="1848927"/>
    <lineage>
        <taxon>Bacteria</taxon>
        <taxon>Pseudomonadati</taxon>
        <taxon>Pseudomonadota</taxon>
        <taxon>Betaproteobacteria</taxon>
        <taxon>Nitrosomonadales</taxon>
        <taxon>Methylophilaceae</taxon>
        <taxon>Methylobacillus</taxon>
    </lineage>
</organism>
<evidence type="ECO:0000313" key="4">
    <source>
        <dbReference type="Proteomes" id="UP001617669"/>
    </source>
</evidence>
<accession>A0ABW8GJF8</accession>
<dbReference type="RefSeq" id="WP_400879906.1">
    <property type="nucleotide sequence ID" value="NZ_JBIWXY010000001.1"/>
</dbReference>
<protein>
    <submittedName>
        <fullName evidence="3">Chemotaxis protein CheW</fullName>
    </submittedName>
</protein>
<comment type="caution">
    <text evidence="3">The sequence shown here is derived from an EMBL/GenBank/DDBJ whole genome shotgun (WGS) entry which is preliminary data.</text>
</comment>
<dbReference type="InterPro" id="IPR036061">
    <property type="entry name" value="CheW-like_dom_sf"/>
</dbReference>
<dbReference type="PANTHER" id="PTHR22617">
    <property type="entry name" value="CHEMOTAXIS SENSOR HISTIDINE KINASE-RELATED"/>
    <property type="match status" value="1"/>
</dbReference>
<dbReference type="Pfam" id="PF01584">
    <property type="entry name" value="CheW"/>
    <property type="match status" value="1"/>
</dbReference>
<gene>
    <name evidence="3" type="ORF">ACIKP9_04625</name>
</gene>
<dbReference type="SMART" id="SM00260">
    <property type="entry name" value="CheW"/>
    <property type="match status" value="1"/>
</dbReference>
<keyword evidence="4" id="KW-1185">Reference proteome</keyword>
<proteinExistence type="predicted"/>
<reference evidence="3 4" key="1">
    <citation type="submission" date="2024-11" db="EMBL/GenBank/DDBJ databases">
        <authorList>
            <person name="Kaparullina E.N."/>
            <person name="Delegan Y.A."/>
            <person name="Doronina N.V."/>
        </authorList>
    </citation>
    <scope>NUCLEOTIDE SEQUENCE [LARGE SCALE GENOMIC DNA]</scope>
    <source>
        <strain evidence="3 4">7sh_L</strain>
    </source>
</reference>
<feature type="domain" description="CheW-like" evidence="2">
    <location>
        <begin position="708"/>
        <end position="853"/>
    </location>
</feature>
<dbReference type="InterPro" id="IPR002545">
    <property type="entry name" value="CheW-lke_dom"/>
</dbReference>